<evidence type="ECO:0000256" key="1">
    <source>
        <dbReference type="SAM" id="MobiDB-lite"/>
    </source>
</evidence>
<accession>A0A914DNK9</accession>
<feature type="region of interest" description="Disordered" evidence="1">
    <location>
        <begin position="1"/>
        <end position="23"/>
    </location>
</feature>
<evidence type="ECO:0000313" key="2">
    <source>
        <dbReference type="Proteomes" id="UP000887540"/>
    </source>
</evidence>
<protein>
    <submittedName>
        <fullName evidence="3">Uncharacterized protein</fullName>
    </submittedName>
</protein>
<proteinExistence type="predicted"/>
<feature type="compositionally biased region" description="Basic and acidic residues" evidence="1">
    <location>
        <begin position="1"/>
        <end position="18"/>
    </location>
</feature>
<dbReference type="WBParaSite" id="ACRNAN_scaffold30985.g20587.t1">
    <property type="protein sequence ID" value="ACRNAN_scaffold30985.g20587.t1"/>
    <property type="gene ID" value="ACRNAN_scaffold30985.g20587"/>
</dbReference>
<name>A0A914DNK9_9BILA</name>
<sequence length="94" mass="10485">TSLPARDRGQQDDSHNDWTYETGSAQLELRRGRELSYNRRPAPDKHGNEVDLDLIEQACSDRAPRRRGAVQQHALVTAASAASRKAPAMSCIVW</sequence>
<evidence type="ECO:0000313" key="3">
    <source>
        <dbReference type="WBParaSite" id="ACRNAN_scaffold30985.g20587.t1"/>
    </source>
</evidence>
<reference evidence="3" key="1">
    <citation type="submission" date="2022-11" db="UniProtKB">
        <authorList>
            <consortium name="WormBaseParasite"/>
        </authorList>
    </citation>
    <scope>IDENTIFICATION</scope>
</reference>
<organism evidence="2 3">
    <name type="scientific">Acrobeloides nanus</name>
    <dbReference type="NCBI Taxonomy" id="290746"/>
    <lineage>
        <taxon>Eukaryota</taxon>
        <taxon>Metazoa</taxon>
        <taxon>Ecdysozoa</taxon>
        <taxon>Nematoda</taxon>
        <taxon>Chromadorea</taxon>
        <taxon>Rhabditida</taxon>
        <taxon>Tylenchina</taxon>
        <taxon>Cephalobomorpha</taxon>
        <taxon>Cephaloboidea</taxon>
        <taxon>Cephalobidae</taxon>
        <taxon>Acrobeloides</taxon>
    </lineage>
</organism>
<keyword evidence="2" id="KW-1185">Reference proteome</keyword>
<dbReference type="AlphaFoldDB" id="A0A914DNK9"/>
<dbReference type="Proteomes" id="UP000887540">
    <property type="component" value="Unplaced"/>
</dbReference>